<reference evidence="3 4" key="1">
    <citation type="submission" date="2015-01" db="EMBL/GenBank/DDBJ databases">
        <title>Evolution of Trichinella species and genotypes.</title>
        <authorList>
            <person name="Korhonen P.K."/>
            <person name="Edoardo P."/>
            <person name="Giuseppe L.R."/>
            <person name="Gasser R.B."/>
        </authorList>
    </citation>
    <scope>NUCLEOTIDE SEQUENCE [LARGE SCALE GENOMIC DNA]</scope>
    <source>
        <strain evidence="3">ISS37</strain>
    </source>
</reference>
<comment type="caution">
    <text evidence="3">The sequence shown here is derived from an EMBL/GenBank/DDBJ whole genome shotgun (WGS) entry which is preliminary data.</text>
</comment>
<protein>
    <submittedName>
        <fullName evidence="3">Uncharacterized protein</fullName>
    </submittedName>
</protein>
<evidence type="ECO:0000256" key="2">
    <source>
        <dbReference type="SAM" id="Phobius"/>
    </source>
</evidence>
<evidence type="ECO:0000313" key="4">
    <source>
        <dbReference type="Proteomes" id="UP000054630"/>
    </source>
</evidence>
<keyword evidence="2" id="KW-1133">Transmembrane helix</keyword>
<keyword evidence="4" id="KW-1185">Reference proteome</keyword>
<keyword evidence="2" id="KW-0812">Transmembrane</keyword>
<organism evidence="3 4">
    <name type="scientific">Trichinella nelsoni</name>
    <dbReference type="NCBI Taxonomy" id="6336"/>
    <lineage>
        <taxon>Eukaryota</taxon>
        <taxon>Metazoa</taxon>
        <taxon>Ecdysozoa</taxon>
        <taxon>Nematoda</taxon>
        <taxon>Enoplea</taxon>
        <taxon>Dorylaimia</taxon>
        <taxon>Trichinellida</taxon>
        <taxon>Trichinellidae</taxon>
        <taxon>Trichinella</taxon>
    </lineage>
</organism>
<gene>
    <name evidence="3" type="ORF">T07_8265</name>
</gene>
<dbReference type="AlphaFoldDB" id="A0A0V0SFB2"/>
<dbReference type="OrthoDB" id="10544441at2759"/>
<accession>A0A0V0SFB2</accession>
<feature type="region of interest" description="Disordered" evidence="1">
    <location>
        <begin position="146"/>
        <end position="184"/>
    </location>
</feature>
<feature type="transmembrane region" description="Helical" evidence="2">
    <location>
        <begin position="63"/>
        <end position="82"/>
    </location>
</feature>
<feature type="compositionally biased region" description="Basic and acidic residues" evidence="1">
    <location>
        <begin position="172"/>
        <end position="184"/>
    </location>
</feature>
<evidence type="ECO:0000313" key="3">
    <source>
        <dbReference type="EMBL" id="KRX25481.1"/>
    </source>
</evidence>
<dbReference type="EMBL" id="JYDL01000012">
    <property type="protein sequence ID" value="KRX25481.1"/>
    <property type="molecule type" value="Genomic_DNA"/>
</dbReference>
<name>A0A0V0SFB2_9BILA</name>
<keyword evidence="2" id="KW-0472">Membrane</keyword>
<evidence type="ECO:0000256" key="1">
    <source>
        <dbReference type="SAM" id="MobiDB-lite"/>
    </source>
</evidence>
<proteinExistence type="predicted"/>
<dbReference type="Proteomes" id="UP000054630">
    <property type="component" value="Unassembled WGS sequence"/>
</dbReference>
<sequence>MKPCRKRVLIGLNNRSSGSSDYPASERQFREFSALKIVPHPGRIDQVVFNSYYIDVRIEYQRLSLPLILIKSVFFVLVIPVFTHSISTVSRNHTSSVFTRTPWFKQEVHDRLRLRNFLRKQQIQTNYITVRIRDNQYSCCYHCSQHSRPDGQGPSAGSNRYNLATGRIKVRRDKDGPTKDRDQW</sequence>